<feature type="transmembrane region" description="Helical" evidence="7">
    <location>
        <begin position="73"/>
        <end position="94"/>
    </location>
</feature>
<feature type="transmembrane region" description="Helical" evidence="7">
    <location>
        <begin position="231"/>
        <end position="248"/>
    </location>
</feature>
<comment type="similarity">
    <text evidence="7">Belongs to the binding-protein-dependent transport system permease family.</text>
</comment>
<dbReference type="PANTHER" id="PTHR30043">
    <property type="entry name" value="PHOSPHONATES TRANSPORT SYSTEM PERMEASE PROTEIN"/>
    <property type="match status" value="1"/>
</dbReference>
<evidence type="ECO:0000256" key="7">
    <source>
        <dbReference type="RuleBase" id="RU363032"/>
    </source>
</evidence>
<dbReference type="InterPro" id="IPR000515">
    <property type="entry name" value="MetI-like"/>
</dbReference>
<dbReference type="EMBL" id="PTIW01000002">
    <property type="protein sequence ID" value="PPK62614.1"/>
    <property type="molecule type" value="Genomic_DNA"/>
</dbReference>
<reference evidence="9 10" key="1">
    <citation type="submission" date="2018-02" db="EMBL/GenBank/DDBJ databases">
        <title>Subsurface microbial communities from deep shales in Ohio and West Virginia, USA.</title>
        <authorList>
            <person name="Wrighton K."/>
        </authorList>
    </citation>
    <scope>NUCLEOTIDE SEQUENCE [LARGE SCALE GENOMIC DNA]</scope>
    <source>
        <strain evidence="9 10">MARC-MIP3H16</strain>
    </source>
</reference>
<gene>
    <name evidence="9" type="ORF">B0F89_10216</name>
</gene>
<dbReference type="InterPro" id="IPR005769">
    <property type="entry name" value="PhnE/PtxC"/>
</dbReference>
<organism evidence="9 10">
    <name type="scientific">Malaciobacter marinus</name>
    <dbReference type="NCBI Taxonomy" id="505249"/>
    <lineage>
        <taxon>Bacteria</taxon>
        <taxon>Pseudomonadati</taxon>
        <taxon>Campylobacterota</taxon>
        <taxon>Epsilonproteobacteria</taxon>
        <taxon>Campylobacterales</taxon>
        <taxon>Arcobacteraceae</taxon>
        <taxon>Malaciobacter</taxon>
    </lineage>
</organism>
<comment type="subcellular location">
    <subcellularLocation>
        <location evidence="1 7">Cell membrane</location>
        <topology evidence="1 7">Multi-pass membrane protein</topology>
    </subcellularLocation>
</comment>
<dbReference type="Gene3D" id="1.10.3720.10">
    <property type="entry name" value="MetI-like"/>
    <property type="match status" value="1"/>
</dbReference>
<dbReference type="NCBIfam" id="TIGR01097">
    <property type="entry name" value="PhnE"/>
    <property type="match status" value="1"/>
</dbReference>
<accession>A0AB36ZZU8</accession>
<dbReference type="RefSeq" id="WP_104411663.1">
    <property type="nucleotide sequence ID" value="NZ_PTIW01000002.1"/>
</dbReference>
<dbReference type="GO" id="GO:0005886">
    <property type="term" value="C:plasma membrane"/>
    <property type="evidence" value="ECO:0007669"/>
    <property type="project" value="UniProtKB-SubCell"/>
</dbReference>
<evidence type="ECO:0000256" key="3">
    <source>
        <dbReference type="ARBA" id="ARBA00022475"/>
    </source>
</evidence>
<keyword evidence="3" id="KW-1003">Cell membrane</keyword>
<dbReference type="PROSITE" id="PS50928">
    <property type="entry name" value="ABC_TM1"/>
    <property type="match status" value="1"/>
</dbReference>
<keyword evidence="6 7" id="KW-0472">Membrane</keyword>
<evidence type="ECO:0000256" key="5">
    <source>
        <dbReference type="ARBA" id="ARBA00022989"/>
    </source>
</evidence>
<feature type="domain" description="ABC transmembrane type-1" evidence="8">
    <location>
        <begin position="69"/>
        <end position="252"/>
    </location>
</feature>
<evidence type="ECO:0000259" key="8">
    <source>
        <dbReference type="PROSITE" id="PS50928"/>
    </source>
</evidence>
<keyword evidence="5 7" id="KW-1133">Transmembrane helix</keyword>
<dbReference type="Pfam" id="PF00528">
    <property type="entry name" value="BPD_transp_1"/>
    <property type="match status" value="1"/>
</dbReference>
<evidence type="ECO:0000256" key="2">
    <source>
        <dbReference type="ARBA" id="ARBA00022448"/>
    </source>
</evidence>
<keyword evidence="4 7" id="KW-0812">Transmembrane</keyword>
<dbReference type="AlphaFoldDB" id="A0AB36ZZU8"/>
<evidence type="ECO:0000256" key="6">
    <source>
        <dbReference type="ARBA" id="ARBA00023136"/>
    </source>
</evidence>
<dbReference type="InterPro" id="IPR035906">
    <property type="entry name" value="MetI-like_sf"/>
</dbReference>
<dbReference type="Proteomes" id="UP000239861">
    <property type="component" value="Unassembled WGS sequence"/>
</dbReference>
<keyword evidence="2 7" id="KW-0813">Transport</keyword>
<name>A0AB36ZZU8_9BACT</name>
<dbReference type="SUPFAM" id="SSF161098">
    <property type="entry name" value="MetI-like"/>
    <property type="match status" value="1"/>
</dbReference>
<evidence type="ECO:0000256" key="1">
    <source>
        <dbReference type="ARBA" id="ARBA00004651"/>
    </source>
</evidence>
<evidence type="ECO:0000313" key="10">
    <source>
        <dbReference type="Proteomes" id="UP000239861"/>
    </source>
</evidence>
<evidence type="ECO:0000313" key="9">
    <source>
        <dbReference type="EMBL" id="PPK62614.1"/>
    </source>
</evidence>
<dbReference type="PANTHER" id="PTHR30043:SF1">
    <property type="entry name" value="ABC TRANSPORT SYSTEM PERMEASE PROTEIN P69"/>
    <property type="match status" value="1"/>
</dbReference>
<protein>
    <submittedName>
        <fullName evidence="9">Phosphonate transport system permease protein</fullName>
    </submittedName>
</protein>
<sequence length="263" mass="28507">MNNAPHRFEKPSILSFILFTLFIAFLAISFEGAEISLSNLLNGIPEMGRLIEEMTPPSLDRLDSISLSLLETFQMAFIGTVVGVLLSIPLAILASKGLSPHPVLYHISRSLVSFFRSVPDLVWAIFFVASVGLGPFAGFLTIVVDTIGFCARFFAEAMEESEKGSQEALEAIGAGKLDIIFSSVIPHSIPSFVNTSLFALEKATRSSVVLGLVGAGGIGIELKVSMDMFRYDQAATIIIAIFLLVIIVEQISSRVRKKYIGSE</sequence>
<feature type="transmembrane region" description="Helical" evidence="7">
    <location>
        <begin position="12"/>
        <end position="30"/>
    </location>
</feature>
<dbReference type="GO" id="GO:0015416">
    <property type="term" value="F:ABC-type phosphonate transporter activity"/>
    <property type="evidence" value="ECO:0007669"/>
    <property type="project" value="InterPro"/>
</dbReference>
<proteinExistence type="inferred from homology"/>
<comment type="caution">
    <text evidence="9">The sequence shown here is derived from an EMBL/GenBank/DDBJ whole genome shotgun (WGS) entry which is preliminary data.</text>
</comment>
<feature type="transmembrane region" description="Helical" evidence="7">
    <location>
        <begin position="121"/>
        <end position="144"/>
    </location>
</feature>
<evidence type="ECO:0000256" key="4">
    <source>
        <dbReference type="ARBA" id="ARBA00022692"/>
    </source>
</evidence>
<dbReference type="CDD" id="cd06261">
    <property type="entry name" value="TM_PBP2"/>
    <property type="match status" value="1"/>
</dbReference>